<proteinExistence type="inferred from homology"/>
<evidence type="ECO:0000256" key="1">
    <source>
        <dbReference type="ARBA" id="ARBA00009477"/>
    </source>
</evidence>
<dbReference type="NCBIfam" id="TIGR01730">
    <property type="entry name" value="RND_mfp"/>
    <property type="match status" value="1"/>
</dbReference>
<dbReference type="Gene3D" id="2.40.420.20">
    <property type="match status" value="1"/>
</dbReference>
<evidence type="ECO:0000313" key="7">
    <source>
        <dbReference type="EMBL" id="CAA0086754.1"/>
    </source>
</evidence>
<dbReference type="Pfam" id="PF25954">
    <property type="entry name" value="Beta-barrel_RND_2"/>
    <property type="match status" value="1"/>
</dbReference>
<evidence type="ECO:0000259" key="5">
    <source>
        <dbReference type="Pfam" id="PF25954"/>
    </source>
</evidence>
<name>A0A5S9MMS3_9GAMM</name>
<dbReference type="PANTHER" id="PTHR30469">
    <property type="entry name" value="MULTIDRUG RESISTANCE PROTEIN MDTA"/>
    <property type="match status" value="1"/>
</dbReference>
<evidence type="ECO:0000313" key="9">
    <source>
        <dbReference type="Proteomes" id="UP000439591"/>
    </source>
</evidence>
<gene>
    <name evidence="6" type="primary">bepF_1</name>
    <name evidence="7" type="ORF">IHBHHGIJ_01112</name>
    <name evidence="6" type="ORF">KFEGEMFD_00039</name>
</gene>
<accession>A0A5S9MMS3</accession>
<evidence type="ECO:0000313" key="8">
    <source>
        <dbReference type="Proteomes" id="UP000435877"/>
    </source>
</evidence>
<organism evidence="6 9">
    <name type="scientific">Zhongshania aliphaticivorans</name>
    <dbReference type="NCBI Taxonomy" id="1470434"/>
    <lineage>
        <taxon>Bacteria</taxon>
        <taxon>Pseudomonadati</taxon>
        <taxon>Pseudomonadota</taxon>
        <taxon>Gammaproteobacteria</taxon>
        <taxon>Cellvibrionales</taxon>
        <taxon>Spongiibacteraceae</taxon>
        <taxon>Zhongshania</taxon>
    </lineage>
</organism>
<dbReference type="RefSeq" id="WP_235035477.1">
    <property type="nucleotide sequence ID" value="NZ_CACSIK010000001.1"/>
</dbReference>
<dbReference type="FunFam" id="2.40.30.170:FF:000010">
    <property type="entry name" value="Efflux RND transporter periplasmic adaptor subunit"/>
    <property type="match status" value="1"/>
</dbReference>
<dbReference type="GO" id="GO:0015562">
    <property type="term" value="F:efflux transmembrane transporter activity"/>
    <property type="evidence" value="ECO:0007669"/>
    <property type="project" value="TreeGrafter"/>
</dbReference>
<dbReference type="PANTHER" id="PTHR30469:SF11">
    <property type="entry name" value="BLL4320 PROTEIN"/>
    <property type="match status" value="1"/>
</dbReference>
<keyword evidence="8" id="KW-1185">Reference proteome</keyword>
<dbReference type="EMBL" id="CACSIM010000001">
    <property type="protein sequence ID" value="CAA0078267.1"/>
    <property type="molecule type" value="Genomic_DNA"/>
</dbReference>
<dbReference type="GO" id="GO:1990281">
    <property type="term" value="C:efflux pump complex"/>
    <property type="evidence" value="ECO:0007669"/>
    <property type="project" value="TreeGrafter"/>
</dbReference>
<feature type="coiled-coil region" evidence="2">
    <location>
        <begin position="102"/>
        <end position="129"/>
    </location>
</feature>
<dbReference type="Pfam" id="PF25917">
    <property type="entry name" value="BSH_RND"/>
    <property type="match status" value="1"/>
</dbReference>
<dbReference type="InterPro" id="IPR058624">
    <property type="entry name" value="MdtA-like_HH"/>
</dbReference>
<evidence type="ECO:0000313" key="6">
    <source>
        <dbReference type="EMBL" id="CAA0078267.1"/>
    </source>
</evidence>
<keyword evidence="2" id="KW-0175">Coiled coil</keyword>
<dbReference type="Gene3D" id="1.10.287.470">
    <property type="entry name" value="Helix hairpin bin"/>
    <property type="match status" value="1"/>
</dbReference>
<protein>
    <submittedName>
        <fullName evidence="6">Efflux pump periplasmic linker BepF</fullName>
    </submittedName>
</protein>
<reference evidence="8 9" key="1">
    <citation type="submission" date="2019-11" db="EMBL/GenBank/DDBJ databases">
        <authorList>
            <person name="Holert J."/>
        </authorList>
    </citation>
    <scope>NUCLEOTIDE SEQUENCE [LARGE SCALE GENOMIC DNA]</scope>
    <source>
        <strain evidence="6">BC3_2A</strain>
        <strain evidence="7">SB11_1A</strain>
    </source>
</reference>
<dbReference type="SUPFAM" id="SSF111369">
    <property type="entry name" value="HlyD-like secretion proteins"/>
    <property type="match status" value="1"/>
</dbReference>
<dbReference type="Proteomes" id="UP000435877">
    <property type="component" value="Unassembled WGS sequence"/>
</dbReference>
<dbReference type="AlphaFoldDB" id="A0A5S9MMS3"/>
<dbReference type="InterPro" id="IPR006143">
    <property type="entry name" value="RND_pump_MFP"/>
</dbReference>
<evidence type="ECO:0000259" key="3">
    <source>
        <dbReference type="Pfam" id="PF25876"/>
    </source>
</evidence>
<dbReference type="InterPro" id="IPR058625">
    <property type="entry name" value="MdtA-like_BSH"/>
</dbReference>
<dbReference type="Gene3D" id="2.40.30.170">
    <property type="match status" value="1"/>
</dbReference>
<feature type="domain" description="Multidrug resistance protein MdtA-like barrel-sandwich hybrid" evidence="4">
    <location>
        <begin position="70"/>
        <end position="188"/>
    </location>
</feature>
<dbReference type="Gene3D" id="2.40.50.100">
    <property type="match status" value="1"/>
</dbReference>
<feature type="domain" description="CusB-like beta-barrel" evidence="5">
    <location>
        <begin position="202"/>
        <end position="274"/>
    </location>
</feature>
<evidence type="ECO:0000256" key="2">
    <source>
        <dbReference type="SAM" id="Coils"/>
    </source>
</evidence>
<dbReference type="Pfam" id="PF25876">
    <property type="entry name" value="HH_MFP_RND"/>
    <property type="match status" value="1"/>
</dbReference>
<evidence type="ECO:0000259" key="4">
    <source>
        <dbReference type="Pfam" id="PF25917"/>
    </source>
</evidence>
<dbReference type="Proteomes" id="UP000439591">
    <property type="component" value="Unassembled WGS sequence"/>
</dbReference>
<sequence length="386" mass="41734">MSKRMLIMLLLSTVLFGGVFGMKWFGNQKMNEFLNAMPTPAVTISTSEAKDVAWENRLKSVGSLVAVNGADLTAEVDGVVTNIYFDSGDIVKRGDLLLSLASASEQGELARLQAQAELAELNSNRSETLYQRKTISKAEYDTAIAETHVAVAAVQAQKGRLEQKSIKAPFDGQLGIRRVNIGQYLGVGVAIATLQKLDPIDVDFSIPERYLSILEPGLKVLVTVDAYNNETYEGEVLAIEPKVNSQTRNVDVRARLANADGHLKPGLFATVEISLPSNDEVVVIPRSAVNYTSYGDSVFVVQQNPDAPPPPEEPNPMFGPYTDQEVIQRFVTLGDARGDFIVVSRGLSAGDEVASTGLLKLRNKQPVIVDNSNAPLPEVAPNPPQG</sequence>
<feature type="domain" description="Multidrug resistance protein MdtA-like alpha-helical hairpin" evidence="3">
    <location>
        <begin position="103"/>
        <end position="163"/>
    </location>
</feature>
<dbReference type="EMBL" id="CACSIK010000001">
    <property type="protein sequence ID" value="CAA0086754.1"/>
    <property type="molecule type" value="Genomic_DNA"/>
</dbReference>
<dbReference type="InterPro" id="IPR058792">
    <property type="entry name" value="Beta-barrel_RND_2"/>
</dbReference>
<comment type="similarity">
    <text evidence="1">Belongs to the membrane fusion protein (MFP) (TC 8.A.1) family.</text>
</comment>